<dbReference type="AlphaFoldDB" id="A0A6S7C643"/>
<protein>
    <recommendedName>
        <fullName evidence="7">DUF4139 domain-containing protein</fullName>
    </recommendedName>
</protein>
<dbReference type="PANTHER" id="PTHR31005">
    <property type="entry name" value="DUF4139 DOMAIN-CONTAINING PROTEIN"/>
    <property type="match status" value="1"/>
</dbReference>
<evidence type="ECO:0000259" key="3">
    <source>
        <dbReference type="Pfam" id="PF13598"/>
    </source>
</evidence>
<dbReference type="Proteomes" id="UP000494117">
    <property type="component" value="Unassembled WGS sequence"/>
</dbReference>
<dbReference type="InterPro" id="IPR037291">
    <property type="entry name" value="DUF4139"/>
</dbReference>
<name>A0A6S7C643_9BURK</name>
<evidence type="ECO:0000256" key="2">
    <source>
        <dbReference type="SAM" id="MobiDB-lite"/>
    </source>
</evidence>
<feature type="coiled-coil region" evidence="1">
    <location>
        <begin position="90"/>
        <end position="117"/>
    </location>
</feature>
<gene>
    <name evidence="5" type="ORF">LMG26858_00797</name>
</gene>
<feature type="compositionally biased region" description="Low complexity" evidence="2">
    <location>
        <begin position="301"/>
        <end position="311"/>
    </location>
</feature>
<feature type="region of interest" description="Disordered" evidence="2">
    <location>
        <begin position="290"/>
        <end position="316"/>
    </location>
</feature>
<dbReference type="InterPro" id="IPR011935">
    <property type="entry name" value="CHP02231"/>
</dbReference>
<evidence type="ECO:0000313" key="5">
    <source>
        <dbReference type="EMBL" id="CAB3833009.1"/>
    </source>
</evidence>
<dbReference type="Pfam" id="PF13598">
    <property type="entry name" value="DUF4139"/>
    <property type="match status" value="1"/>
</dbReference>
<keyword evidence="6" id="KW-1185">Reference proteome</keyword>
<evidence type="ECO:0008006" key="7">
    <source>
        <dbReference type="Google" id="ProtNLM"/>
    </source>
</evidence>
<dbReference type="InterPro" id="IPR025554">
    <property type="entry name" value="DUF4140"/>
</dbReference>
<dbReference type="PANTHER" id="PTHR31005:SF8">
    <property type="entry name" value="DUF4139 DOMAIN-CONTAINING PROTEIN"/>
    <property type="match status" value="1"/>
</dbReference>
<feature type="domain" description="DUF4140" evidence="4">
    <location>
        <begin position="29"/>
        <end position="127"/>
    </location>
</feature>
<keyword evidence="1" id="KW-0175">Coiled coil</keyword>
<dbReference type="Pfam" id="PF13600">
    <property type="entry name" value="DUF4140"/>
    <property type="match status" value="1"/>
</dbReference>
<evidence type="ECO:0000256" key="1">
    <source>
        <dbReference type="SAM" id="Coils"/>
    </source>
</evidence>
<evidence type="ECO:0000259" key="4">
    <source>
        <dbReference type="Pfam" id="PF13600"/>
    </source>
</evidence>
<sequence>MRRTLLALAIATIPGLGAAAGLASSIGSVTVYQDRAVVTRAASSELAAGEHELVLEKLPASLQENSLQVSAKSTGQATLLDVKVRDAYQADTPNERVKQLEEQVRKLQVQQAALDDEAAVLDNQRELVLMMQRGATEPSKDGVRLTLDELKAIQSLSADSLAKALAGLRRVAEQKENLERELTALQSQLDQLQSSLSRRTKTVTLRVNLARAGKLDLNVSYAVAGARWTPAYDARLRPADRSVDLGYFGVIRQNTGEDWNNVKLTLSTARPSLGGGAPALQPWIVDVAAPPPPMPAPRRPAPAAAPQQAEAKMSRERIQSFSDAAAPMAEVAPEPVEQATAQVQSEATSASFQIKNTATLLSDNTTQRVAIATAKLPATLQYQSTPALREAMFLTAHASNNTDFPFLAGSLNTFLDDAFVAASTMKAVMPGEKLELALGADEGISIKRQLVNRFTESTGFSGSGKRVTYEYKITVKNNKATKEQVSFKDRLPISRNEKIVVKLLSPADREIKREEDGKLVWDWEMEPGKSRETVLKFSVDYPGDVEVSGI</sequence>
<accession>A0A6S7C643</accession>
<feature type="compositionally biased region" description="Pro residues" evidence="2">
    <location>
        <begin position="290"/>
        <end position="300"/>
    </location>
</feature>
<feature type="coiled-coil region" evidence="1">
    <location>
        <begin position="161"/>
        <end position="195"/>
    </location>
</feature>
<organism evidence="5 6">
    <name type="scientific">Achromobacter anxifer</name>
    <dbReference type="NCBI Taxonomy" id="1287737"/>
    <lineage>
        <taxon>Bacteria</taxon>
        <taxon>Pseudomonadati</taxon>
        <taxon>Pseudomonadota</taxon>
        <taxon>Betaproteobacteria</taxon>
        <taxon>Burkholderiales</taxon>
        <taxon>Alcaligenaceae</taxon>
        <taxon>Achromobacter</taxon>
    </lineage>
</organism>
<evidence type="ECO:0000313" key="6">
    <source>
        <dbReference type="Proteomes" id="UP000494117"/>
    </source>
</evidence>
<reference evidence="5 6" key="1">
    <citation type="submission" date="2020-04" db="EMBL/GenBank/DDBJ databases">
        <authorList>
            <person name="De Canck E."/>
        </authorList>
    </citation>
    <scope>NUCLEOTIDE SEQUENCE [LARGE SCALE GENOMIC DNA]</scope>
    <source>
        <strain evidence="5 6">LMG 26858</strain>
    </source>
</reference>
<dbReference type="RefSeq" id="WP_246302301.1">
    <property type="nucleotide sequence ID" value="NZ_CADILG010000003.1"/>
</dbReference>
<dbReference type="NCBIfam" id="TIGR02231">
    <property type="entry name" value="mucoidy inhibitor MuiA family protein"/>
    <property type="match status" value="1"/>
</dbReference>
<feature type="domain" description="DUF4139" evidence="3">
    <location>
        <begin position="217"/>
        <end position="542"/>
    </location>
</feature>
<dbReference type="EMBL" id="CADILG010000003">
    <property type="protein sequence ID" value="CAB3833009.1"/>
    <property type="molecule type" value="Genomic_DNA"/>
</dbReference>
<proteinExistence type="predicted"/>